<accession>A0ABD2YF29</accession>
<dbReference type="Proteomes" id="UP001630127">
    <property type="component" value="Unassembled WGS sequence"/>
</dbReference>
<evidence type="ECO:0000313" key="3">
    <source>
        <dbReference type="Proteomes" id="UP001630127"/>
    </source>
</evidence>
<sequence length="218" mass="24089">MASSCFLYSNFTSLLDIKPCKRSQPFIFHPLCHHHHRGISKHQVLGRSSLPKIGNLRTSLKTTAPTDRRSKKDHFAIYCSPETGGGLLPSLPSFWPPTENSWISWLLGLVAIVPFVAQYLLTLTKEVETVAETIEKVADTVEHVAEDVEKLAEDVAEKLPEGSKLKNVANLVENVAKETAKDTQLAEDLLDKVEELDKKVESIITDGSKGANVKSSNE</sequence>
<reference evidence="2 3" key="1">
    <citation type="submission" date="2024-11" db="EMBL/GenBank/DDBJ databases">
        <title>A near-complete genome assembly of Cinchona calisaya.</title>
        <authorList>
            <person name="Lian D.C."/>
            <person name="Zhao X.W."/>
            <person name="Wei L."/>
        </authorList>
    </citation>
    <scope>NUCLEOTIDE SEQUENCE [LARGE SCALE GENOMIC DNA]</scope>
    <source>
        <tissue evidence="2">Nenye</tissue>
    </source>
</reference>
<keyword evidence="1" id="KW-1133">Transmembrane helix</keyword>
<dbReference type="AlphaFoldDB" id="A0ABD2YF29"/>
<evidence type="ECO:0000256" key="1">
    <source>
        <dbReference type="SAM" id="Phobius"/>
    </source>
</evidence>
<dbReference type="EMBL" id="JBJUIK010000014">
    <property type="protein sequence ID" value="KAL3504795.1"/>
    <property type="molecule type" value="Genomic_DNA"/>
</dbReference>
<evidence type="ECO:0000313" key="2">
    <source>
        <dbReference type="EMBL" id="KAL3504795.1"/>
    </source>
</evidence>
<dbReference type="PANTHER" id="PTHR33735">
    <property type="entry name" value="EXPRESSED PROTEIN"/>
    <property type="match status" value="1"/>
</dbReference>
<dbReference type="Gene3D" id="1.10.287.950">
    <property type="entry name" value="Methyl-accepting chemotaxis protein"/>
    <property type="match status" value="1"/>
</dbReference>
<organism evidence="2 3">
    <name type="scientific">Cinchona calisaya</name>
    <dbReference type="NCBI Taxonomy" id="153742"/>
    <lineage>
        <taxon>Eukaryota</taxon>
        <taxon>Viridiplantae</taxon>
        <taxon>Streptophyta</taxon>
        <taxon>Embryophyta</taxon>
        <taxon>Tracheophyta</taxon>
        <taxon>Spermatophyta</taxon>
        <taxon>Magnoliopsida</taxon>
        <taxon>eudicotyledons</taxon>
        <taxon>Gunneridae</taxon>
        <taxon>Pentapetalae</taxon>
        <taxon>asterids</taxon>
        <taxon>lamiids</taxon>
        <taxon>Gentianales</taxon>
        <taxon>Rubiaceae</taxon>
        <taxon>Cinchonoideae</taxon>
        <taxon>Cinchoneae</taxon>
        <taxon>Cinchona</taxon>
    </lineage>
</organism>
<feature type="transmembrane region" description="Helical" evidence="1">
    <location>
        <begin position="102"/>
        <end position="121"/>
    </location>
</feature>
<gene>
    <name evidence="2" type="ORF">ACH5RR_034636</name>
</gene>
<keyword evidence="3" id="KW-1185">Reference proteome</keyword>
<proteinExistence type="predicted"/>
<name>A0ABD2YF29_9GENT</name>
<dbReference type="PANTHER" id="PTHR33735:SF26">
    <property type="entry name" value="PTERIN-BINDING DOMAIN-CONTAINING PROTEIN"/>
    <property type="match status" value="1"/>
</dbReference>
<keyword evidence="1" id="KW-0472">Membrane</keyword>
<keyword evidence="1" id="KW-0812">Transmembrane</keyword>
<protein>
    <submittedName>
        <fullName evidence="2">Uncharacterized protein</fullName>
    </submittedName>
</protein>
<comment type="caution">
    <text evidence="2">The sequence shown here is derived from an EMBL/GenBank/DDBJ whole genome shotgun (WGS) entry which is preliminary data.</text>
</comment>